<sequence>MSTNTPSQSNKAIDEQALIDRIFMDESAGEEGFDLVDPPASLQAKLYAIPQASKRPAPLSRVTISRWFGAAALAASVVIALLLSPQPAPVNQEALQAQKDFELALHYLNKANQKAASSVTSTINTELERSTVNPIVKTLTNLSSS</sequence>
<accession>A0AAW7XDS8</accession>
<comment type="caution">
    <text evidence="1">The sequence shown here is derived from an EMBL/GenBank/DDBJ whole genome shotgun (WGS) entry which is preliminary data.</text>
</comment>
<proteinExistence type="predicted"/>
<dbReference type="RefSeq" id="WP_216065713.1">
    <property type="nucleotide sequence ID" value="NZ_JAHKPP010000047.1"/>
</dbReference>
<evidence type="ECO:0008006" key="3">
    <source>
        <dbReference type="Google" id="ProtNLM"/>
    </source>
</evidence>
<organism evidence="1 2">
    <name type="scientific">Saccharophagus degradans</name>
    <dbReference type="NCBI Taxonomy" id="86304"/>
    <lineage>
        <taxon>Bacteria</taxon>
        <taxon>Pseudomonadati</taxon>
        <taxon>Pseudomonadota</taxon>
        <taxon>Gammaproteobacteria</taxon>
        <taxon>Cellvibrionales</taxon>
        <taxon>Cellvibrionaceae</taxon>
        <taxon>Saccharophagus</taxon>
    </lineage>
</organism>
<evidence type="ECO:0000313" key="2">
    <source>
        <dbReference type="Proteomes" id="UP001169760"/>
    </source>
</evidence>
<dbReference type="EMBL" id="JAUOPB010000017">
    <property type="protein sequence ID" value="MDO6424721.1"/>
    <property type="molecule type" value="Genomic_DNA"/>
</dbReference>
<name>A0AAW7XDS8_9GAMM</name>
<dbReference type="Proteomes" id="UP001169760">
    <property type="component" value="Unassembled WGS sequence"/>
</dbReference>
<gene>
    <name evidence="1" type="ORF">Q4521_19685</name>
</gene>
<evidence type="ECO:0000313" key="1">
    <source>
        <dbReference type="EMBL" id="MDO6424721.1"/>
    </source>
</evidence>
<protein>
    <recommendedName>
        <fullName evidence="3">Anti-sigma factor</fullName>
    </recommendedName>
</protein>
<dbReference type="AlphaFoldDB" id="A0AAW7XDS8"/>
<reference evidence="1" key="1">
    <citation type="submission" date="2023-07" db="EMBL/GenBank/DDBJ databases">
        <title>Genome content predicts the carbon catabolic preferences of heterotrophic bacteria.</title>
        <authorList>
            <person name="Gralka M."/>
        </authorList>
    </citation>
    <scope>NUCLEOTIDE SEQUENCE</scope>
    <source>
        <strain evidence="1">I3M17_2</strain>
    </source>
</reference>